<evidence type="ECO:0000313" key="1">
    <source>
        <dbReference type="EMBL" id="GFO14957.1"/>
    </source>
</evidence>
<accession>A0AAV4B780</accession>
<proteinExistence type="predicted"/>
<evidence type="ECO:0000313" key="2">
    <source>
        <dbReference type="Proteomes" id="UP000735302"/>
    </source>
</evidence>
<gene>
    <name evidence="1" type="ORF">PoB_004146200</name>
</gene>
<protein>
    <submittedName>
        <fullName evidence="1">Uncharacterized protein</fullName>
    </submittedName>
</protein>
<dbReference type="EMBL" id="BLXT01004584">
    <property type="protein sequence ID" value="GFO14957.1"/>
    <property type="molecule type" value="Genomic_DNA"/>
</dbReference>
<comment type="caution">
    <text evidence="1">The sequence shown here is derived from an EMBL/GenBank/DDBJ whole genome shotgun (WGS) entry which is preliminary data.</text>
</comment>
<dbReference type="AlphaFoldDB" id="A0AAV4B780"/>
<reference evidence="1 2" key="1">
    <citation type="journal article" date="2021" name="Elife">
        <title>Chloroplast acquisition without the gene transfer in kleptoplastic sea slugs, Plakobranchus ocellatus.</title>
        <authorList>
            <person name="Maeda T."/>
            <person name="Takahashi S."/>
            <person name="Yoshida T."/>
            <person name="Shimamura S."/>
            <person name="Takaki Y."/>
            <person name="Nagai Y."/>
            <person name="Toyoda A."/>
            <person name="Suzuki Y."/>
            <person name="Arimoto A."/>
            <person name="Ishii H."/>
            <person name="Satoh N."/>
            <person name="Nishiyama T."/>
            <person name="Hasebe M."/>
            <person name="Maruyama T."/>
            <person name="Minagawa J."/>
            <person name="Obokata J."/>
            <person name="Shigenobu S."/>
        </authorList>
    </citation>
    <scope>NUCLEOTIDE SEQUENCE [LARGE SCALE GENOMIC DNA]</scope>
</reference>
<name>A0AAV4B780_9GAST</name>
<organism evidence="1 2">
    <name type="scientific">Plakobranchus ocellatus</name>
    <dbReference type="NCBI Taxonomy" id="259542"/>
    <lineage>
        <taxon>Eukaryota</taxon>
        <taxon>Metazoa</taxon>
        <taxon>Spiralia</taxon>
        <taxon>Lophotrochozoa</taxon>
        <taxon>Mollusca</taxon>
        <taxon>Gastropoda</taxon>
        <taxon>Heterobranchia</taxon>
        <taxon>Euthyneura</taxon>
        <taxon>Panpulmonata</taxon>
        <taxon>Sacoglossa</taxon>
        <taxon>Placobranchoidea</taxon>
        <taxon>Plakobranchidae</taxon>
        <taxon>Plakobranchus</taxon>
    </lineage>
</organism>
<keyword evidence="2" id="KW-1185">Reference proteome</keyword>
<dbReference type="Proteomes" id="UP000735302">
    <property type="component" value="Unassembled WGS sequence"/>
</dbReference>
<sequence>MKACAVDPDGAGLEPAAHTHGEGVGWRCSPTWKNIANKRCLLHSWRLAENSQSSQPSSKLFLCVSILATLPHQDLVQPSDMNTSAFAFGCNRTGDKLLPV</sequence>